<dbReference type="InterPro" id="IPR015943">
    <property type="entry name" value="WD40/YVTN_repeat-like_dom_sf"/>
</dbReference>
<evidence type="ECO:0000256" key="16">
    <source>
        <dbReference type="ARBA" id="ARBA00023166"/>
    </source>
</evidence>
<evidence type="ECO:0000313" key="25">
    <source>
        <dbReference type="EMBL" id="KAJ9157110.1"/>
    </source>
</evidence>
<dbReference type="PROSITE" id="PS00678">
    <property type="entry name" value="WD_REPEATS_1"/>
    <property type="match status" value="1"/>
</dbReference>
<evidence type="ECO:0000256" key="5">
    <source>
        <dbReference type="ARBA" id="ARBA00019541"/>
    </source>
</evidence>
<dbReference type="GO" id="GO:0032934">
    <property type="term" value="F:sterol binding"/>
    <property type="evidence" value="ECO:0007669"/>
    <property type="project" value="InterPro"/>
</dbReference>
<dbReference type="GO" id="GO:0008203">
    <property type="term" value="P:cholesterol metabolic process"/>
    <property type="evidence" value="ECO:0007669"/>
    <property type="project" value="UniProtKB-KW"/>
</dbReference>
<evidence type="ECO:0000256" key="17">
    <source>
        <dbReference type="ARBA" id="ARBA00023180"/>
    </source>
</evidence>
<keyword evidence="13" id="KW-0443">Lipid metabolism</keyword>
<feature type="region of interest" description="Disordered" evidence="22">
    <location>
        <begin position="1121"/>
        <end position="1145"/>
    </location>
</feature>
<evidence type="ECO:0000256" key="18">
    <source>
        <dbReference type="ARBA" id="ARBA00023221"/>
    </source>
</evidence>
<reference evidence="25" key="1">
    <citation type="submission" date="2022-07" db="EMBL/GenBank/DDBJ databases">
        <title>Fungi with potential for degradation of polypropylene.</title>
        <authorList>
            <person name="Gostincar C."/>
        </authorList>
    </citation>
    <scope>NUCLEOTIDE SEQUENCE</scope>
    <source>
        <strain evidence="25">EXF-13287</strain>
    </source>
</reference>
<evidence type="ECO:0000256" key="8">
    <source>
        <dbReference type="ARBA" id="ARBA00022692"/>
    </source>
</evidence>
<evidence type="ECO:0000256" key="20">
    <source>
        <dbReference type="ARBA" id="ARBA00045958"/>
    </source>
</evidence>
<evidence type="ECO:0000256" key="6">
    <source>
        <dbReference type="ARBA" id="ARBA00022548"/>
    </source>
</evidence>
<evidence type="ECO:0000259" key="24">
    <source>
        <dbReference type="PROSITE" id="PS50156"/>
    </source>
</evidence>
<evidence type="ECO:0000256" key="22">
    <source>
        <dbReference type="SAM" id="MobiDB-lite"/>
    </source>
</evidence>
<evidence type="ECO:0000256" key="2">
    <source>
        <dbReference type="ARBA" id="ARBA00004557"/>
    </source>
</evidence>
<keyword evidence="15 23" id="KW-0472">Membrane</keyword>
<feature type="transmembrane region" description="Helical" evidence="23">
    <location>
        <begin position="418"/>
        <end position="444"/>
    </location>
</feature>
<comment type="similarity">
    <text evidence="4">Belongs to the WD repeat SCAP family.</text>
</comment>
<dbReference type="InterPro" id="IPR036322">
    <property type="entry name" value="WD40_repeat_dom_sf"/>
</dbReference>
<keyword evidence="18" id="KW-0753">Steroid metabolism</keyword>
<evidence type="ECO:0000256" key="1">
    <source>
        <dbReference type="ARBA" id="ARBA00004477"/>
    </source>
</evidence>
<dbReference type="Gene3D" id="2.130.10.10">
    <property type="entry name" value="YVTN repeat-like/Quinoprotein amine dehydrogenase"/>
    <property type="match status" value="1"/>
</dbReference>
<keyword evidence="14" id="KW-0446">Lipid-binding</keyword>
<dbReference type="PANTHER" id="PTHR46378">
    <property type="entry name" value="STEROL REGULATORY ELEMENT-BINDING PROTEIN CLEAVAGE-ACTIVATING PROTEIN"/>
    <property type="match status" value="1"/>
</dbReference>
<protein>
    <recommendedName>
        <fullName evidence="5">Sterol regulatory element-binding protein cleavage-activating protein</fullName>
    </recommendedName>
</protein>
<evidence type="ECO:0000256" key="21">
    <source>
        <dbReference type="PROSITE-ProRule" id="PRU00221"/>
    </source>
</evidence>
<dbReference type="SUPFAM" id="SSF82866">
    <property type="entry name" value="Multidrug efflux transporter AcrB transmembrane domain"/>
    <property type="match status" value="1"/>
</dbReference>
<feature type="transmembrane region" description="Helical" evidence="23">
    <location>
        <begin position="34"/>
        <end position="55"/>
    </location>
</feature>
<evidence type="ECO:0000256" key="19">
    <source>
        <dbReference type="ARBA" id="ARBA00023329"/>
    </source>
</evidence>
<feature type="transmembrane region" description="Helical" evidence="23">
    <location>
        <begin position="319"/>
        <end position="343"/>
    </location>
</feature>
<evidence type="ECO:0000256" key="9">
    <source>
        <dbReference type="ARBA" id="ARBA00022737"/>
    </source>
</evidence>
<evidence type="ECO:0000256" key="13">
    <source>
        <dbReference type="ARBA" id="ARBA00023098"/>
    </source>
</evidence>
<dbReference type="EMBL" id="JANBVN010000045">
    <property type="protein sequence ID" value="KAJ9157110.1"/>
    <property type="molecule type" value="Genomic_DNA"/>
</dbReference>
<evidence type="ECO:0000256" key="12">
    <source>
        <dbReference type="ARBA" id="ARBA00023034"/>
    </source>
</evidence>
<accession>A0AA38S6G9</accession>
<feature type="transmembrane region" description="Helical" evidence="23">
    <location>
        <begin position="289"/>
        <end position="307"/>
    </location>
</feature>
<keyword evidence="9" id="KW-0677">Repeat</keyword>
<dbReference type="InterPro" id="IPR000731">
    <property type="entry name" value="SSD"/>
</dbReference>
<dbReference type="GO" id="GO:0032933">
    <property type="term" value="P:SREBP signaling pathway"/>
    <property type="evidence" value="ECO:0007669"/>
    <property type="project" value="InterPro"/>
</dbReference>
<evidence type="ECO:0000313" key="26">
    <source>
        <dbReference type="Proteomes" id="UP001174691"/>
    </source>
</evidence>
<keyword evidence="11 23" id="KW-1133">Transmembrane helix</keyword>
<comment type="subcellular location">
    <subcellularLocation>
        <location evidence="2">Cytoplasmic vesicle</location>
        <location evidence="2">COPII-coated vesicle membrane</location>
        <topology evidence="2">Multi-pass membrane protein</topology>
    </subcellularLocation>
    <subcellularLocation>
        <location evidence="1">Endoplasmic reticulum membrane</location>
        <topology evidence="1">Multi-pass membrane protein</topology>
    </subcellularLocation>
    <subcellularLocation>
        <location evidence="3">Golgi apparatus membrane</location>
        <topology evidence="3">Multi-pass membrane protein</topology>
    </subcellularLocation>
</comment>
<dbReference type="GO" id="GO:0012507">
    <property type="term" value="C:ER to Golgi transport vesicle membrane"/>
    <property type="evidence" value="ECO:0007669"/>
    <property type="project" value="UniProtKB-SubCell"/>
</dbReference>
<evidence type="ECO:0000256" key="23">
    <source>
        <dbReference type="SAM" id="Phobius"/>
    </source>
</evidence>
<feature type="repeat" description="WD" evidence="21">
    <location>
        <begin position="660"/>
        <end position="700"/>
    </location>
</feature>
<dbReference type="InterPro" id="IPR030225">
    <property type="entry name" value="SCAP"/>
</dbReference>
<name>A0AA38S6G9_9PEZI</name>
<evidence type="ECO:0000256" key="15">
    <source>
        <dbReference type="ARBA" id="ARBA00023136"/>
    </source>
</evidence>
<dbReference type="GO" id="GO:0005789">
    <property type="term" value="C:endoplasmic reticulum membrane"/>
    <property type="evidence" value="ECO:0007669"/>
    <property type="project" value="UniProtKB-SubCell"/>
</dbReference>
<keyword evidence="16" id="KW-1207">Sterol metabolism</keyword>
<comment type="function">
    <text evidence="20">Escort protein required for cholesterol as well as lipid homeostasis. Regulates export of the SCAP-SREBP complex from the endoplasmic reticulum to the Golgi upon low cholesterol, thereby regulating the processing of sterol regulatory element-binding proteins (SREBPs) SREBF1/SREBP1 and SREBF2/SREBP2. At high sterol concentrations, formation of a ternary complex with INSIG (INSIG1 or INSIG2) leads to mask the ER export signal in SCAP, promoting retention of the complex in the endoplasmic reticulum. Low sterol concentrations trigger release of INSIG, a conformational change in the SSD domain of SCAP, unmasking of the ER export signal, promoting recruitment into COPII-coated vesicles and transport of the SCAP-SREBP to the Golgi: in the Golgi, SREBPs are then processed, releasing the transcription factor fragment of SREBPs from the membrane, its import into the nucleus and up-regulation of LDLR, INSIG1 and the mevalonate pathway. Binds cholesterol via its SSD domain.</text>
</comment>
<evidence type="ECO:0000256" key="10">
    <source>
        <dbReference type="ARBA" id="ARBA00022824"/>
    </source>
</evidence>
<dbReference type="SMART" id="SM00320">
    <property type="entry name" value="WD40"/>
    <property type="match status" value="2"/>
</dbReference>
<evidence type="ECO:0000256" key="14">
    <source>
        <dbReference type="ARBA" id="ARBA00023121"/>
    </source>
</evidence>
<evidence type="ECO:0000256" key="4">
    <source>
        <dbReference type="ARBA" id="ARBA00007410"/>
    </source>
</evidence>
<dbReference type="InterPro" id="IPR001680">
    <property type="entry name" value="WD40_rpt"/>
</dbReference>
<dbReference type="InterPro" id="IPR019775">
    <property type="entry name" value="WD40_repeat_CS"/>
</dbReference>
<keyword evidence="12" id="KW-0333">Golgi apparatus</keyword>
<dbReference type="SUPFAM" id="SSF50978">
    <property type="entry name" value="WD40 repeat-like"/>
    <property type="match status" value="1"/>
</dbReference>
<dbReference type="GO" id="GO:0045540">
    <property type="term" value="P:regulation of cholesterol biosynthetic process"/>
    <property type="evidence" value="ECO:0007669"/>
    <property type="project" value="TreeGrafter"/>
</dbReference>
<dbReference type="PROSITE" id="PS50156">
    <property type="entry name" value="SSD"/>
    <property type="match status" value="1"/>
</dbReference>
<keyword evidence="17" id="KW-0325">Glycoprotein</keyword>
<evidence type="ECO:0000256" key="7">
    <source>
        <dbReference type="ARBA" id="ARBA00022574"/>
    </source>
</evidence>
<keyword evidence="26" id="KW-1185">Reference proteome</keyword>
<keyword evidence="10" id="KW-0256">Endoplasmic reticulum</keyword>
<dbReference type="GO" id="GO:0000139">
    <property type="term" value="C:Golgi membrane"/>
    <property type="evidence" value="ECO:0007669"/>
    <property type="project" value="UniProtKB-SubCell"/>
</dbReference>
<dbReference type="PANTHER" id="PTHR46378:SF1">
    <property type="entry name" value="STEROL REGULATORY ELEMENT-BINDING PROTEIN CLEAVAGE-ACTIVATING PROTEIN"/>
    <property type="match status" value="1"/>
</dbReference>
<proteinExistence type="inferred from homology"/>
<dbReference type="InterPro" id="IPR053958">
    <property type="entry name" value="HMGCR/SNAP/NPC1-like_SSD"/>
</dbReference>
<sequence length="1145" mass="128068">MIWYLLYPFRGTTEVPALAPTHPLRRVLTRYGRYAARHVLATLLISVALTLILVYPCPFLYSDDFTTGASNVPHHVWTDAQPLDEGSISEPDVIMRSVWVHGSYMKALDKEVLLGALELQDEILGPTKNFDPRQPSDSVVAVVPNANSDLDPADRDRFHVVNGLTNESWFFHSPLQYWCCDAEKVSSDPDILATVNEGKSRSTSVNVTLRHSIVFSGKRFEDRRLVAADALVITLIHLRNSPVGRQWERKAKTLAARMADKWTIIPPDGRSMSSQLYEFQFRPVSAQDSVLLVVAYCLMAVYFILTLSKIRALKSRAGLIITMLIQIMASMASSFTVCAILKVDLSKIPYAAYPLVVFAISIENSFRLINAVIMTSPNHSTSYRIGEAFGETAHVAVASRVQNLLLLWLLSKMTFTGVSAFCTFAAIAILLDFVYLSTFFLSVLSIDVQRTELSDALDKAMATANHKSTPPIKGRQTWTDAIIRGNIALSTRVAGTIVMVGFVLMAQWHFLENEGLATILGRAMKLSWKQTGKAPKSSLLIDIHQARSPTSWLRLQDHETAREVINIVKPWAHSYIARVYDPLIFVMKGADRMPRNGERLFLPAVYDFIHHELHRLIVSVLVCVCLVWLFMNYLLWDELAEAKRDTGEDEDPLLSVKTLSEGHLLDVAMLTACRDGHLVSAGLDRIIQVWDIRTGSRSRVMSDPDRPEENPFPILGMAASYDSNWLALLSPQRVLIWDLWEHQWAKSIHVDMVGHRAELIFFSDERRTTPTGTLPSLNIVRRNGTMLEVKFDEERVKEYVVCRTPLICAVPMQEKSSGSPVAPQSSILTVSRRSCIHQVTKHDDVWVSDELKFPTREEKDVQAVIPIAACSVYLIARLQTVDVVDFKSSKIIHTFHTEPMQPRSLKHLRSSSRQAHCGSAGLASLTLAYVSSETGDCVLQTYLALDEDSAICFCDPVSPKTETCCVLSSTRELKRRVKDPGNWETLLNGSIVGVRMKPLQGGKGHSTSPTLTGLRRRAAAVPKKHHSTSQRDRWEVWVMSQLETQENNETRPLWAEEEEEEGRDTEHLIISSLGPIVKVGGSSAAVGFGDTIKVITVGHERFDDNPADRFGEDLINLTNRRRKTTTGTSRSKVSPFAAAQGHRAE</sequence>
<comment type="caution">
    <text evidence="25">The sequence shown here is derived from an EMBL/GenBank/DDBJ whole genome shotgun (WGS) entry which is preliminary data.</text>
</comment>
<dbReference type="GO" id="GO:0032936">
    <property type="term" value="C:SREBP-SCAP complex"/>
    <property type="evidence" value="ECO:0007669"/>
    <property type="project" value="TreeGrafter"/>
</dbReference>
<dbReference type="AlphaFoldDB" id="A0AA38S6G9"/>
<dbReference type="Pfam" id="PF12349">
    <property type="entry name" value="Sterol-sensing"/>
    <property type="match status" value="1"/>
</dbReference>
<feature type="domain" description="SSD" evidence="24">
    <location>
        <begin position="288"/>
        <end position="446"/>
    </location>
</feature>
<dbReference type="PROSITE" id="PS50082">
    <property type="entry name" value="WD_REPEATS_2"/>
    <property type="match status" value="1"/>
</dbReference>
<keyword evidence="19" id="KW-0968">Cytoplasmic vesicle</keyword>
<gene>
    <name evidence="25" type="ORF">NKR19_g3842</name>
</gene>
<evidence type="ECO:0000256" key="11">
    <source>
        <dbReference type="ARBA" id="ARBA00022989"/>
    </source>
</evidence>
<keyword evidence="8 23" id="KW-0812">Transmembrane</keyword>
<dbReference type="Proteomes" id="UP001174691">
    <property type="component" value="Unassembled WGS sequence"/>
</dbReference>
<keyword evidence="7 21" id="KW-0853">WD repeat</keyword>
<keyword evidence="6" id="KW-0153">Cholesterol metabolism</keyword>
<organism evidence="25 26">
    <name type="scientific">Coniochaeta hoffmannii</name>
    <dbReference type="NCBI Taxonomy" id="91930"/>
    <lineage>
        <taxon>Eukaryota</taxon>
        <taxon>Fungi</taxon>
        <taxon>Dikarya</taxon>
        <taxon>Ascomycota</taxon>
        <taxon>Pezizomycotina</taxon>
        <taxon>Sordariomycetes</taxon>
        <taxon>Sordariomycetidae</taxon>
        <taxon>Coniochaetales</taxon>
        <taxon>Coniochaetaceae</taxon>
        <taxon>Coniochaeta</taxon>
    </lineage>
</organism>
<evidence type="ECO:0000256" key="3">
    <source>
        <dbReference type="ARBA" id="ARBA00004653"/>
    </source>
</evidence>